<dbReference type="AlphaFoldDB" id="A0A017SUN2"/>
<dbReference type="Gene3D" id="3.40.50.300">
    <property type="entry name" value="P-loop containing nucleotide triphosphate hydrolases"/>
    <property type="match status" value="1"/>
</dbReference>
<evidence type="ECO:0000256" key="1">
    <source>
        <dbReference type="SAM" id="MobiDB-lite"/>
    </source>
</evidence>
<comment type="caution">
    <text evidence="3">The sequence shown here is derived from an EMBL/GenBank/DDBJ whole genome shotgun (WGS) entry which is preliminary data.</text>
</comment>
<dbReference type="OrthoDB" id="5477114at2"/>
<evidence type="ECO:0000313" key="3">
    <source>
        <dbReference type="EMBL" id="EYF00674.1"/>
    </source>
</evidence>
<feature type="domain" description="Dynamin N-terminal" evidence="2">
    <location>
        <begin position="73"/>
        <end position="333"/>
    </location>
</feature>
<feature type="compositionally biased region" description="Pro residues" evidence="1">
    <location>
        <begin position="743"/>
        <end position="752"/>
    </location>
</feature>
<feature type="region of interest" description="Disordered" evidence="1">
    <location>
        <begin position="680"/>
        <end position="777"/>
    </location>
</feature>
<evidence type="ECO:0000259" key="2">
    <source>
        <dbReference type="Pfam" id="PF00350"/>
    </source>
</evidence>
<dbReference type="Pfam" id="PF00350">
    <property type="entry name" value="Dynamin_N"/>
    <property type="match status" value="1"/>
</dbReference>
<reference evidence="3 4" key="1">
    <citation type="submission" date="2013-05" db="EMBL/GenBank/DDBJ databases">
        <title>Genome assembly of Chondromyces apiculatus DSM 436.</title>
        <authorList>
            <person name="Sharma G."/>
            <person name="Khatri I."/>
            <person name="Kaur C."/>
            <person name="Mayilraj S."/>
            <person name="Subramanian S."/>
        </authorList>
    </citation>
    <scope>NUCLEOTIDE SEQUENCE [LARGE SCALE GENOMIC DNA]</scope>
    <source>
        <strain evidence="3 4">DSM 436</strain>
    </source>
</reference>
<name>A0A017SUN2_9BACT</name>
<dbReference type="eggNOG" id="COG0699">
    <property type="taxonomic scope" value="Bacteria"/>
</dbReference>
<dbReference type="SUPFAM" id="SSF52540">
    <property type="entry name" value="P-loop containing nucleoside triphosphate hydrolases"/>
    <property type="match status" value="1"/>
</dbReference>
<dbReference type="EMBL" id="ASRX01000102">
    <property type="protein sequence ID" value="EYF00674.1"/>
    <property type="molecule type" value="Genomic_DNA"/>
</dbReference>
<dbReference type="STRING" id="1192034.CAP_0365"/>
<dbReference type="RefSeq" id="WP_044250733.1">
    <property type="nucleotide sequence ID" value="NZ_ASRX01000102.1"/>
</dbReference>
<accession>A0A017SUN2</accession>
<keyword evidence="4" id="KW-1185">Reference proteome</keyword>
<sequence>MWSPESRKQKAAELRTIADKILRYRQLCDRFASYFPHESDNGRLLQQLRGKLEDLRGRSLDREKRLAKGVVKIGVVGLEKQGKSAFLSAWLKSEKLLPSEAERCTWSTTVVEPGEEGQFSALVTYYPENEFKARIQSYFDALEPGSVERWQGLTQAELQRLKAAFRDREGYDVDDPDRAGRKEQAALSELTEIAATLGEIKARLNREPTKITAASLDELAELIRPYIALKDTRNGNRPYPGVRAVKLVTVSIPVEGAMPGVVLMDLPGIDAPSDKARRDTEEALTHEVDVTIFVKDVTRPSLVRTELDLLRTAQSADRSISLKDRMFVVLTKVDLFDHPDENGNWHWALAARNFKEQGVDRIFPYSKVWVHQGVDEEHPVSRQVMDFFGATRPVNGLDQLKAAIERYLSGDVEALDRKVMAQVHTEFSEMEVQLRGALVSVKDGLSDREFERRSEQTFDELWEHVQAGEDPVGLLPEIRQRLSSFMDHEMSEPERLARAARADVRIHQIRDDLLRRLTPAEAEAKRRQMPSPGLMNETAVEIEMRKQMRERVAARIAGLGEDFRNTARESVEKMLREMFVSSGYDSGRLEVLLPPGNGGLITRIDALGRAGHVSESVVRYQNNEMAKADVAFEVLSRYFARQIVDILDATDAGDRDLREREMRGLEQFFGMTIADKAQGVSSSASSATPAQGPAAGAPSGSTSGSASGMLGQVKSKLGFGDDKPEGSGFGFPTGGPAVAAPKPAAPPQPATPPATAATPGVSAAPPLANASGPAGATRDWSKMLARVRVDVERICNFLEALAKHPRGLQKYHEEAVRTVHDSWLDREGEQSLRRWVRSECTRIWPHRFAAIQAEQERARADIDALEELFGGTSRAAHLPPSAPATPSTART</sequence>
<dbReference type="Proteomes" id="UP000019678">
    <property type="component" value="Unassembled WGS sequence"/>
</dbReference>
<evidence type="ECO:0000313" key="4">
    <source>
        <dbReference type="Proteomes" id="UP000019678"/>
    </source>
</evidence>
<dbReference type="PANTHER" id="PTHR36681:SF3">
    <property type="entry name" value="NUCLEAR GTPASE, GERMINAL CENTER-ASSOCIATED, TANDEM DUPLICATE 3"/>
    <property type="match status" value="1"/>
</dbReference>
<feature type="region of interest" description="Disordered" evidence="1">
    <location>
        <begin position="872"/>
        <end position="891"/>
    </location>
</feature>
<dbReference type="InterPro" id="IPR027417">
    <property type="entry name" value="P-loop_NTPase"/>
</dbReference>
<proteinExistence type="predicted"/>
<feature type="compositionally biased region" description="Low complexity" evidence="1">
    <location>
        <begin position="680"/>
        <end position="708"/>
    </location>
</feature>
<dbReference type="InterPro" id="IPR045063">
    <property type="entry name" value="Dynamin_N"/>
</dbReference>
<gene>
    <name evidence="3" type="ORF">CAP_0365</name>
</gene>
<dbReference type="PANTHER" id="PTHR36681">
    <property type="entry name" value="NUCLEAR GTPASE, GERMINAL CENTER-ASSOCIATED, TANDEM DUPLICATE 3"/>
    <property type="match status" value="1"/>
</dbReference>
<feature type="compositionally biased region" description="Low complexity" evidence="1">
    <location>
        <begin position="753"/>
        <end position="766"/>
    </location>
</feature>
<organism evidence="3 4">
    <name type="scientific">Chondromyces apiculatus DSM 436</name>
    <dbReference type="NCBI Taxonomy" id="1192034"/>
    <lineage>
        <taxon>Bacteria</taxon>
        <taxon>Pseudomonadati</taxon>
        <taxon>Myxococcota</taxon>
        <taxon>Polyangia</taxon>
        <taxon>Polyangiales</taxon>
        <taxon>Polyangiaceae</taxon>
        <taxon>Chondromyces</taxon>
    </lineage>
</organism>
<protein>
    <recommendedName>
        <fullName evidence="2">Dynamin N-terminal domain-containing protein</fullName>
    </recommendedName>
</protein>